<evidence type="ECO:0000256" key="2">
    <source>
        <dbReference type="ARBA" id="ARBA00004687"/>
    </source>
</evidence>
<dbReference type="STRING" id="137246.A0A401SJU6"/>
<dbReference type="FunFam" id="3.40.720.10:FF:000041">
    <property type="entry name" value="GPI ethanolamine phosphate transferase 3"/>
    <property type="match status" value="1"/>
</dbReference>
<accession>A0A401SJU6</accession>
<feature type="transmembrane region" description="Helical" evidence="13">
    <location>
        <begin position="1066"/>
        <end position="1085"/>
    </location>
</feature>
<feature type="transmembrane region" description="Helical" evidence="13">
    <location>
        <begin position="1017"/>
        <end position="1046"/>
    </location>
</feature>
<keyword evidence="9 13" id="KW-0472">Membrane</keyword>
<dbReference type="CDD" id="cd16023">
    <property type="entry name" value="GPI_EPT_3"/>
    <property type="match status" value="1"/>
</dbReference>
<dbReference type="Proteomes" id="UP000287033">
    <property type="component" value="Unassembled WGS sequence"/>
</dbReference>
<evidence type="ECO:0000313" key="14">
    <source>
        <dbReference type="EMBL" id="GCC30678.1"/>
    </source>
</evidence>
<dbReference type="InterPro" id="IPR017850">
    <property type="entry name" value="Alkaline_phosphatase_core_sf"/>
</dbReference>
<proteinExistence type="inferred from homology"/>
<dbReference type="UniPathway" id="UPA00196"/>
<dbReference type="Pfam" id="PF01663">
    <property type="entry name" value="Phosphodiest"/>
    <property type="match status" value="1"/>
</dbReference>
<name>A0A401SJU6_CHIPU</name>
<evidence type="ECO:0000256" key="9">
    <source>
        <dbReference type="ARBA" id="ARBA00023136"/>
    </source>
</evidence>
<feature type="transmembrane region" description="Helical" evidence="13">
    <location>
        <begin position="487"/>
        <end position="509"/>
    </location>
</feature>
<evidence type="ECO:0000256" key="13">
    <source>
        <dbReference type="SAM" id="Phobius"/>
    </source>
</evidence>
<evidence type="ECO:0000256" key="10">
    <source>
        <dbReference type="ARBA" id="ARBA00023180"/>
    </source>
</evidence>
<gene>
    <name evidence="14" type="ORF">chiPu_0009132</name>
</gene>
<dbReference type="GO" id="GO:0005789">
    <property type="term" value="C:endoplasmic reticulum membrane"/>
    <property type="evidence" value="ECO:0007669"/>
    <property type="project" value="UniProtKB-SubCell"/>
</dbReference>
<dbReference type="OMA" id="YPSFDIF"/>
<dbReference type="SUPFAM" id="SSF53649">
    <property type="entry name" value="Alkaline phosphatase-like"/>
    <property type="match status" value="1"/>
</dbReference>
<evidence type="ECO:0000256" key="1">
    <source>
        <dbReference type="ARBA" id="ARBA00004477"/>
    </source>
</evidence>
<dbReference type="EMBL" id="BEZZ01000317">
    <property type="protein sequence ID" value="GCC30678.1"/>
    <property type="molecule type" value="Genomic_DNA"/>
</dbReference>
<dbReference type="InterPro" id="IPR037675">
    <property type="entry name" value="PIG-O_N"/>
</dbReference>
<dbReference type="Gene3D" id="3.40.720.10">
    <property type="entry name" value="Alkaline Phosphatase, subunit A"/>
    <property type="match status" value="1"/>
</dbReference>
<evidence type="ECO:0000256" key="11">
    <source>
        <dbReference type="ARBA" id="ARBA00079084"/>
    </source>
</evidence>
<keyword evidence="7" id="KW-0256">Endoplasmic reticulum</keyword>
<dbReference type="InterPro" id="IPR039524">
    <property type="entry name" value="PIGO/GPI13"/>
</dbReference>
<comment type="subcellular location">
    <subcellularLocation>
        <location evidence="1">Endoplasmic reticulum membrane</location>
        <topology evidence="1">Multi-pass membrane protein</topology>
    </subcellularLocation>
</comment>
<feature type="transmembrane region" description="Helical" evidence="13">
    <location>
        <begin position="690"/>
        <end position="710"/>
    </location>
</feature>
<feature type="transmembrane region" description="Helical" evidence="13">
    <location>
        <begin position="763"/>
        <end position="785"/>
    </location>
</feature>
<evidence type="ECO:0000256" key="5">
    <source>
        <dbReference type="ARBA" id="ARBA00022679"/>
    </source>
</evidence>
<feature type="transmembrane region" description="Helical" evidence="13">
    <location>
        <begin position="842"/>
        <end position="869"/>
    </location>
</feature>
<evidence type="ECO:0000256" key="4">
    <source>
        <dbReference type="ARBA" id="ARBA00022502"/>
    </source>
</evidence>
<reference evidence="14 15" key="1">
    <citation type="journal article" date="2018" name="Nat. Ecol. Evol.">
        <title>Shark genomes provide insights into elasmobranch evolution and the origin of vertebrates.</title>
        <authorList>
            <person name="Hara Y"/>
            <person name="Yamaguchi K"/>
            <person name="Onimaru K"/>
            <person name="Kadota M"/>
            <person name="Koyanagi M"/>
            <person name="Keeley SD"/>
            <person name="Tatsumi K"/>
            <person name="Tanaka K"/>
            <person name="Motone F"/>
            <person name="Kageyama Y"/>
            <person name="Nozu R"/>
            <person name="Adachi N"/>
            <person name="Nishimura O"/>
            <person name="Nakagawa R"/>
            <person name="Tanegashima C"/>
            <person name="Kiyatake I"/>
            <person name="Matsumoto R"/>
            <person name="Murakumo K"/>
            <person name="Nishida K"/>
            <person name="Terakita A"/>
            <person name="Kuratani S"/>
            <person name="Sato K"/>
            <person name="Hyodo S Kuraku.S."/>
        </authorList>
    </citation>
    <scope>NUCLEOTIDE SEQUENCE [LARGE SCALE GENOMIC DNA]</scope>
</reference>
<feature type="transmembrane region" description="Helical" evidence="13">
    <location>
        <begin position="876"/>
        <end position="895"/>
    </location>
</feature>
<evidence type="ECO:0000256" key="8">
    <source>
        <dbReference type="ARBA" id="ARBA00022989"/>
    </source>
</evidence>
<keyword evidence="15" id="KW-1185">Reference proteome</keyword>
<feature type="transmembrane region" description="Helical" evidence="13">
    <location>
        <begin position="515"/>
        <end position="535"/>
    </location>
</feature>
<evidence type="ECO:0000256" key="12">
    <source>
        <dbReference type="ARBA" id="ARBA00093602"/>
    </source>
</evidence>
<dbReference type="AlphaFoldDB" id="A0A401SJU6"/>
<keyword evidence="10" id="KW-0325">Glycoprotein</keyword>
<keyword evidence="4" id="KW-0337">GPI-anchor biosynthesis</keyword>
<dbReference type="PANTHER" id="PTHR23071">
    <property type="entry name" value="PHOSPHATIDYLINOSITOL GLYCAN"/>
    <property type="match status" value="1"/>
</dbReference>
<dbReference type="GO" id="GO:0051377">
    <property type="term" value="F:mannose-ethanolamine phosphotransferase activity"/>
    <property type="evidence" value="ECO:0007669"/>
    <property type="project" value="InterPro"/>
</dbReference>
<comment type="similarity">
    <text evidence="3">Belongs to the PIGG/PIGN/PIGO family. PIGO subfamily.</text>
</comment>
<dbReference type="InterPro" id="IPR002591">
    <property type="entry name" value="Phosphodiest/P_Trfase"/>
</dbReference>
<feature type="transmembrane region" description="Helical" evidence="13">
    <location>
        <begin position="907"/>
        <end position="928"/>
    </location>
</feature>
<keyword evidence="5" id="KW-0808">Transferase</keyword>
<feature type="transmembrane region" description="Helical" evidence="13">
    <location>
        <begin position="456"/>
        <end position="475"/>
    </location>
</feature>
<evidence type="ECO:0000313" key="15">
    <source>
        <dbReference type="Proteomes" id="UP000287033"/>
    </source>
</evidence>
<dbReference type="GO" id="GO:0006506">
    <property type="term" value="P:GPI anchor biosynthetic process"/>
    <property type="evidence" value="ECO:0007669"/>
    <property type="project" value="UniProtKB-UniPathway"/>
</dbReference>
<evidence type="ECO:0000256" key="6">
    <source>
        <dbReference type="ARBA" id="ARBA00022692"/>
    </source>
</evidence>
<protein>
    <recommendedName>
        <fullName evidence="12">GPI ethanolamine phosphate transferase 3, catalytic subunit</fullName>
    </recommendedName>
    <alternativeName>
        <fullName evidence="11">Phosphatidylinositol-glycan biosynthesis class O protein</fullName>
    </alternativeName>
</protein>
<feature type="transmembrane region" description="Helical" evidence="13">
    <location>
        <begin position="642"/>
        <end position="661"/>
    </location>
</feature>
<evidence type="ECO:0000256" key="3">
    <source>
        <dbReference type="ARBA" id="ARBA00008695"/>
    </source>
</evidence>
<feature type="transmembrane region" description="Helical" evidence="13">
    <location>
        <begin position="966"/>
        <end position="985"/>
    </location>
</feature>
<evidence type="ECO:0000256" key="7">
    <source>
        <dbReference type="ARBA" id="ARBA00022824"/>
    </source>
</evidence>
<comment type="pathway">
    <text evidence="2">Glycolipid biosynthesis; glycosylphosphatidylinositol-anchor biosynthesis.</text>
</comment>
<keyword evidence="8 13" id="KW-1133">Transmembrane helix</keyword>
<feature type="transmembrane region" description="Helical" evidence="13">
    <location>
        <begin position="7"/>
        <end position="31"/>
    </location>
</feature>
<feature type="transmembrane region" description="Helical" evidence="13">
    <location>
        <begin position="722"/>
        <end position="743"/>
    </location>
</feature>
<sequence length="1102" mass="125937">MPRIVTVLTLCWSCLLFYAGLGLFLSGFLLVRVELRSRSSCGEAPMPSAWGGRQGEGVTPDSCWMARRFSKAIVLIIDALRFDFAKYDPKNRNPKPFENKLDVIYHSVISKPEHARLFQFRADPPTTTMQRIKGMTTGTLPTFIDVGSNFASSAIQEDNLIQQLVQNEKKVVFMGDDTWEGLFPNKFFKSFPFPSFNVKDLHTVDDGILQHIYTTVEGNEWDVLIAHFLGVDHCGHRYGPHHPAMAEKLMQMNKMLRSLIGQLQNDTLLVVLGDHGMTNTGDHGGDSEGEVNAALFIYSTLPLFEIKPAEDSNVVSQIDLVPTLALLLGIPIPYSNIGMVMVDLFISEPKLDDNQYLEQAKALHINAIQVNRFLESYSYAAKDLPVTKLKYLKELFSTAVMEYNDLITIMQKSEKIVPDQDFHTRFQNLLITQQRYLRETKEVCRESWARFNPAHMLYGIVLLAATCMHCFLVSETASTFESLYKQLLLYPVIWGLTAGLTVYFWMLISGIRLEPLMICFWIAFGSHVSFHWNFWRLECKKHNHSDKLIQSSNICNQQKWKSWLKCFIPLGILLLRCLAMFSNSFVITEGQVVSFLLKSLVTFTVLKLKWNGKLNSYCLNTPFVPDIQKNSGSMSYKRESCYLIVFMMTFMVCILFSSNFYHCREEIADCEPSPFLKPLSRISNSQEKNFHYILSVSSLGALVYLIRRWFLHYGNLNSSHLVVFFIRLGFPFIVFCLCCYWAVNAASEETSIKLQDLIKKIMIIIPGIVFVLVITGFLIVLWNPITVFIKDNRESDETLVPSYKDSMATEVDSLHVVPLIYRKMQKAMSIHFNDNQTKTQTMAAYGLGTVYSAALITILTLLTLLLIMLHNERMSLAFLLLFLEGFSFLEIHGTTRNLSLQSNNTGYFFVPWYAVTAWAFTATQFFYATGHQPTFPAIQWNAAFVGFIEGHSTNILPALLVGMNTFASHILFAVGCPLLLLWPFVREMKSCKSKNIKKESGDEDQVMEMRLREKPQMFSAALLQLGMRYLFVYGVQLLASVCAVAILRRHLMVWKIFAPKFLFEALGFVVTSIYLLITFCFIMRVDVAVNKWFKELLLKQSR</sequence>
<organism evidence="14 15">
    <name type="scientific">Chiloscyllium punctatum</name>
    <name type="common">Brownbanded bambooshark</name>
    <name type="synonym">Hemiscyllium punctatum</name>
    <dbReference type="NCBI Taxonomy" id="137246"/>
    <lineage>
        <taxon>Eukaryota</taxon>
        <taxon>Metazoa</taxon>
        <taxon>Chordata</taxon>
        <taxon>Craniata</taxon>
        <taxon>Vertebrata</taxon>
        <taxon>Chondrichthyes</taxon>
        <taxon>Elasmobranchii</taxon>
        <taxon>Galeomorphii</taxon>
        <taxon>Galeoidea</taxon>
        <taxon>Orectolobiformes</taxon>
        <taxon>Hemiscylliidae</taxon>
        <taxon>Chiloscyllium</taxon>
    </lineage>
</organism>
<dbReference type="OrthoDB" id="272139at2759"/>
<keyword evidence="6 13" id="KW-0812">Transmembrane</keyword>
<dbReference type="PANTHER" id="PTHR23071:SF1">
    <property type="entry name" value="GPI ETHANOLAMINE PHOSPHATE TRANSFERASE 3"/>
    <property type="match status" value="1"/>
</dbReference>
<comment type="caution">
    <text evidence="14">The sequence shown here is derived from an EMBL/GenBank/DDBJ whole genome shotgun (WGS) entry which is preliminary data.</text>
</comment>